<protein>
    <submittedName>
        <fullName evidence="1">Uncharacterized protein</fullName>
    </submittedName>
</protein>
<keyword evidence="2" id="KW-1185">Reference proteome</keyword>
<name>A0A8X6PY76_NEPPI</name>
<dbReference type="AlphaFoldDB" id="A0A8X6PY76"/>
<gene>
    <name evidence="1" type="ORF">NPIL_681741</name>
</gene>
<proteinExistence type="predicted"/>
<sequence>MDSCLKRGHVAFWISAHLKLFRKTHAHSLFSQGRCITSKQMGHFSGFPNTASGREALYKQSSTVRPQLLPLTQVLWSTPIPGHGGLSIQVGFDELGPEVSHKGHVTLFGHRLHHGIFSKH</sequence>
<evidence type="ECO:0000313" key="1">
    <source>
        <dbReference type="EMBL" id="GFT89806.1"/>
    </source>
</evidence>
<accession>A0A8X6PY76</accession>
<comment type="caution">
    <text evidence="1">The sequence shown here is derived from an EMBL/GenBank/DDBJ whole genome shotgun (WGS) entry which is preliminary data.</text>
</comment>
<evidence type="ECO:0000313" key="2">
    <source>
        <dbReference type="Proteomes" id="UP000887013"/>
    </source>
</evidence>
<organism evidence="1 2">
    <name type="scientific">Nephila pilipes</name>
    <name type="common">Giant wood spider</name>
    <name type="synonym">Nephila maculata</name>
    <dbReference type="NCBI Taxonomy" id="299642"/>
    <lineage>
        <taxon>Eukaryota</taxon>
        <taxon>Metazoa</taxon>
        <taxon>Ecdysozoa</taxon>
        <taxon>Arthropoda</taxon>
        <taxon>Chelicerata</taxon>
        <taxon>Arachnida</taxon>
        <taxon>Araneae</taxon>
        <taxon>Araneomorphae</taxon>
        <taxon>Entelegynae</taxon>
        <taxon>Araneoidea</taxon>
        <taxon>Nephilidae</taxon>
        <taxon>Nephila</taxon>
    </lineage>
</organism>
<dbReference type="EMBL" id="BMAW01073903">
    <property type="protein sequence ID" value="GFT89806.1"/>
    <property type="molecule type" value="Genomic_DNA"/>
</dbReference>
<dbReference type="Proteomes" id="UP000887013">
    <property type="component" value="Unassembled WGS sequence"/>
</dbReference>
<reference evidence="1" key="1">
    <citation type="submission" date="2020-08" db="EMBL/GenBank/DDBJ databases">
        <title>Multicomponent nature underlies the extraordinary mechanical properties of spider dragline silk.</title>
        <authorList>
            <person name="Kono N."/>
            <person name="Nakamura H."/>
            <person name="Mori M."/>
            <person name="Yoshida Y."/>
            <person name="Ohtoshi R."/>
            <person name="Malay A.D."/>
            <person name="Moran D.A.P."/>
            <person name="Tomita M."/>
            <person name="Numata K."/>
            <person name="Arakawa K."/>
        </authorList>
    </citation>
    <scope>NUCLEOTIDE SEQUENCE</scope>
</reference>